<dbReference type="PANTHER" id="PTHR21064:SF6">
    <property type="entry name" value="AMINOGLYCOSIDE PHOSPHOTRANSFERASE DOMAIN-CONTAINING PROTEIN"/>
    <property type="match status" value="1"/>
</dbReference>
<dbReference type="InterPro" id="IPR050249">
    <property type="entry name" value="Pseudomonas-type_ThrB"/>
</dbReference>
<dbReference type="SUPFAM" id="SSF56112">
    <property type="entry name" value="Protein kinase-like (PK-like)"/>
    <property type="match status" value="1"/>
</dbReference>
<dbReference type="AlphaFoldDB" id="A0A381PFC1"/>
<comment type="similarity">
    <text evidence="1">Belongs to the pseudomonas-type ThrB family.</text>
</comment>
<reference evidence="3" key="1">
    <citation type="submission" date="2018-05" db="EMBL/GenBank/DDBJ databases">
        <authorList>
            <person name="Lanie J.A."/>
            <person name="Ng W.-L."/>
            <person name="Kazmierczak K.M."/>
            <person name="Andrzejewski T.M."/>
            <person name="Davidsen T.M."/>
            <person name="Wayne K.J."/>
            <person name="Tettelin H."/>
            <person name="Glass J.I."/>
            <person name="Rusch D."/>
            <person name="Podicherti R."/>
            <person name="Tsui H.-C.T."/>
            <person name="Winkler M.E."/>
        </authorList>
    </citation>
    <scope>NUCLEOTIDE SEQUENCE</scope>
</reference>
<dbReference type="EMBL" id="UINC01000966">
    <property type="protein sequence ID" value="SUZ65705.1"/>
    <property type="molecule type" value="Genomic_DNA"/>
</dbReference>
<evidence type="ECO:0000259" key="2">
    <source>
        <dbReference type="Pfam" id="PF01636"/>
    </source>
</evidence>
<dbReference type="Gene3D" id="3.90.1200.10">
    <property type="match status" value="1"/>
</dbReference>
<accession>A0A381PFC1</accession>
<protein>
    <recommendedName>
        <fullName evidence="2">Aminoglycoside phosphotransferase domain-containing protein</fullName>
    </recommendedName>
</protein>
<dbReference type="GO" id="GO:0019202">
    <property type="term" value="F:amino acid kinase activity"/>
    <property type="evidence" value="ECO:0007669"/>
    <property type="project" value="TreeGrafter"/>
</dbReference>
<proteinExistence type="inferred from homology"/>
<evidence type="ECO:0000313" key="3">
    <source>
        <dbReference type="EMBL" id="SUZ65705.1"/>
    </source>
</evidence>
<organism evidence="3">
    <name type="scientific">marine metagenome</name>
    <dbReference type="NCBI Taxonomy" id="408172"/>
    <lineage>
        <taxon>unclassified sequences</taxon>
        <taxon>metagenomes</taxon>
        <taxon>ecological metagenomes</taxon>
    </lineage>
</organism>
<dbReference type="Gene3D" id="3.30.200.20">
    <property type="entry name" value="Phosphorylase Kinase, domain 1"/>
    <property type="match status" value="1"/>
</dbReference>
<dbReference type="PANTHER" id="PTHR21064">
    <property type="entry name" value="AMINOGLYCOSIDE PHOSPHOTRANSFERASE DOMAIN-CONTAINING PROTEIN-RELATED"/>
    <property type="match status" value="1"/>
</dbReference>
<dbReference type="InterPro" id="IPR011009">
    <property type="entry name" value="Kinase-like_dom_sf"/>
</dbReference>
<gene>
    <name evidence="3" type="ORF">METZ01_LOCUS18559</name>
</gene>
<sequence length="337" mass="38589">MRDFFELRPDEQLSRLETAARRTLAHWNLEGASLDLIKFRENAVFRVDKNGFKAALRLHRHGYHSDDELRSELQWMQALLTANVMVPTLIPTNSGELFLKHSADGLPGELQIDLFEWIDGEQLGSVEEGVTNEAEIGRIYMALGELAARIHNQAANWKLPHGFVRHAWDAHGLVGEHPIFGEFWKLESASNAEVALLKRGRDRVFNELSHTKKSSDTYSMIHADFAPENILVEDDKIHLIDFDDAGFGWHLFELATSLYFIQDEPYFDRAKEAIVKGYRVHRQLSDEQLELLPLHLLARGFTYISWAHTRQETETAQELTPTILASVCELAENYLSN</sequence>
<dbReference type="Pfam" id="PF01636">
    <property type="entry name" value="APH"/>
    <property type="match status" value="1"/>
</dbReference>
<evidence type="ECO:0000256" key="1">
    <source>
        <dbReference type="ARBA" id="ARBA00038240"/>
    </source>
</evidence>
<name>A0A381PFC1_9ZZZZ</name>
<dbReference type="InterPro" id="IPR002575">
    <property type="entry name" value="Aminoglycoside_PTrfase"/>
</dbReference>
<feature type="domain" description="Aminoglycoside phosphotransferase" evidence="2">
    <location>
        <begin position="41"/>
        <end position="278"/>
    </location>
</feature>